<proteinExistence type="predicted"/>
<accession>A0AAE8YU76</accession>
<protein>
    <submittedName>
        <fullName evidence="2">Uncharacterized protein</fullName>
    </submittedName>
</protein>
<gene>
    <name evidence="2" type="ORF">SOPHRITA_253</name>
</gene>
<evidence type="ECO:0000313" key="3">
    <source>
        <dbReference type="Proteomes" id="UP000827460"/>
    </source>
</evidence>
<dbReference type="EMBL" id="OK499991">
    <property type="protein sequence ID" value="UGO50840.1"/>
    <property type="molecule type" value="Genomic_DNA"/>
</dbReference>
<name>A0AAE8YU76_9CAUD</name>
<organism evidence="2 3">
    <name type="scientific">Bacillus phage vB_BanS_Sophrita</name>
    <dbReference type="NCBI Taxonomy" id="2894790"/>
    <lineage>
        <taxon>Viruses</taxon>
        <taxon>Duplodnaviria</taxon>
        <taxon>Heunggongvirae</taxon>
        <taxon>Uroviricota</taxon>
        <taxon>Caudoviricetes</taxon>
        <taxon>Joanripponvirinae</taxon>
        <taxon>Sophritavirus</taxon>
        <taxon>Sophritavirus sophrita</taxon>
    </lineage>
</organism>
<feature type="compositionally biased region" description="Low complexity" evidence="1">
    <location>
        <begin position="73"/>
        <end position="90"/>
    </location>
</feature>
<evidence type="ECO:0000313" key="2">
    <source>
        <dbReference type="EMBL" id="UGO50840.1"/>
    </source>
</evidence>
<keyword evidence="3" id="KW-1185">Reference proteome</keyword>
<dbReference type="Proteomes" id="UP000827460">
    <property type="component" value="Segment"/>
</dbReference>
<evidence type="ECO:0000256" key="1">
    <source>
        <dbReference type="SAM" id="MobiDB-lite"/>
    </source>
</evidence>
<reference evidence="2" key="1">
    <citation type="submission" date="2021-10" db="EMBL/GenBank/DDBJ databases">
        <authorList>
            <person name="Lavering E.D."/>
            <person name="James R."/>
            <person name="Fairholm J.D."/>
            <person name="Ogilvie B.H."/>
            <person name="Thurgood T.L."/>
            <person name="Robison R.A."/>
            <person name="Grose J.H."/>
        </authorList>
    </citation>
    <scope>NUCLEOTIDE SEQUENCE</scope>
</reference>
<feature type="region of interest" description="Disordered" evidence="1">
    <location>
        <begin position="73"/>
        <end position="102"/>
    </location>
</feature>
<sequence length="102" mass="11401">MTWNRRGNMRTEQEVDAMIEDMTARTKGKYITQGVSFNKTCPRQMALLKKALMLSVSFSGLAKEVLALRFSDSNPSYSNNTSNMSTNQVNKAPKSKSVGNFL</sequence>